<evidence type="ECO:0000256" key="1">
    <source>
        <dbReference type="ARBA" id="ARBA00022490"/>
    </source>
</evidence>
<dbReference type="NCBIfam" id="TIGR02273">
    <property type="entry name" value="16S_RimM"/>
    <property type="match status" value="1"/>
</dbReference>
<keyword evidence="4 5" id="KW-0143">Chaperone</keyword>
<dbReference type="AlphaFoldDB" id="A0A558HDQ5"/>
<name>A0A558HDQ5_9GAMM</name>
<evidence type="ECO:0000256" key="3">
    <source>
        <dbReference type="ARBA" id="ARBA00022552"/>
    </source>
</evidence>
<feature type="domain" description="Ribosome maturation factor RimM PRC barrel" evidence="7">
    <location>
        <begin position="115"/>
        <end position="185"/>
    </location>
</feature>
<comment type="domain">
    <text evidence="5">The PRC barrel domain binds ribosomal protein uS19.</text>
</comment>
<comment type="caution">
    <text evidence="8">The sequence shown here is derived from an EMBL/GenBank/DDBJ whole genome shotgun (WGS) entry which is preliminary data.</text>
</comment>
<dbReference type="SUPFAM" id="SSF50346">
    <property type="entry name" value="PRC-barrel domain"/>
    <property type="match status" value="1"/>
</dbReference>
<dbReference type="Pfam" id="PF01782">
    <property type="entry name" value="RimM"/>
    <property type="match status" value="1"/>
</dbReference>
<evidence type="ECO:0000256" key="2">
    <source>
        <dbReference type="ARBA" id="ARBA00022517"/>
    </source>
</evidence>
<keyword evidence="3 5" id="KW-0698">rRNA processing</keyword>
<sequence>MPTHSNNPQPTAHSPHGDDVVVMGKLTSPYGVKGWLKVYSYTSPIDGIFDYAGWMLKLDGKQIPARLTQARRHGKGLVAQLEGVDSREAAQALAGAEILLPKQQLPQLEVGEYYWHQLEGLEVVTLDGQRLGKVSTLMETGANDVLVIKPNDDSIDEKERLVPYLPNQVVRDVDLATGRISVDWDPEF</sequence>
<organism evidence="8 9">
    <name type="scientific">Cobetia crustatorum</name>
    <dbReference type="NCBI Taxonomy" id="553385"/>
    <lineage>
        <taxon>Bacteria</taxon>
        <taxon>Pseudomonadati</taxon>
        <taxon>Pseudomonadota</taxon>
        <taxon>Gammaproteobacteria</taxon>
        <taxon>Oceanospirillales</taxon>
        <taxon>Halomonadaceae</taxon>
        <taxon>Cobetia</taxon>
    </lineage>
</organism>
<dbReference type="OrthoDB" id="9783509at2"/>
<keyword evidence="2 5" id="KW-0690">Ribosome biogenesis</keyword>
<evidence type="ECO:0000259" key="7">
    <source>
        <dbReference type="Pfam" id="PF24986"/>
    </source>
</evidence>
<dbReference type="Proteomes" id="UP000319941">
    <property type="component" value="Unassembled WGS sequence"/>
</dbReference>
<dbReference type="PANTHER" id="PTHR33692">
    <property type="entry name" value="RIBOSOME MATURATION FACTOR RIMM"/>
    <property type="match status" value="1"/>
</dbReference>
<accession>A0A558HDQ5</accession>
<evidence type="ECO:0000259" key="6">
    <source>
        <dbReference type="Pfam" id="PF01782"/>
    </source>
</evidence>
<comment type="subcellular location">
    <subcellularLocation>
        <location evidence="5">Cytoplasm</location>
    </subcellularLocation>
</comment>
<dbReference type="STRING" id="553385.GCA_000591415_03255"/>
<dbReference type="EMBL" id="VNFH01000016">
    <property type="protein sequence ID" value="TVU67265.1"/>
    <property type="molecule type" value="Genomic_DNA"/>
</dbReference>
<dbReference type="HAMAP" id="MF_00014">
    <property type="entry name" value="Ribosome_mat_RimM"/>
    <property type="match status" value="1"/>
</dbReference>
<comment type="similarity">
    <text evidence="5">Belongs to the RimM family.</text>
</comment>
<gene>
    <name evidence="5 8" type="primary">rimM</name>
    <name evidence="8" type="ORF">FQP86_17125</name>
</gene>
<comment type="function">
    <text evidence="5">An accessory protein needed during the final step in the assembly of 30S ribosomal subunit, possibly for assembly of the head region. Essential for efficient processing of 16S rRNA. May be needed both before and after RbfA during the maturation of 16S rRNA. It has affinity for free ribosomal 30S subunits but not for 70S ribosomes.</text>
</comment>
<comment type="subunit">
    <text evidence="5">Binds ribosomal protein uS19.</text>
</comment>
<dbReference type="InterPro" id="IPR011961">
    <property type="entry name" value="RimM"/>
</dbReference>
<dbReference type="Gene3D" id="2.40.30.60">
    <property type="entry name" value="RimM"/>
    <property type="match status" value="1"/>
</dbReference>
<dbReference type="PANTHER" id="PTHR33692:SF1">
    <property type="entry name" value="RIBOSOME MATURATION FACTOR RIMM"/>
    <property type="match status" value="1"/>
</dbReference>
<dbReference type="InterPro" id="IPR056792">
    <property type="entry name" value="PRC_RimM"/>
</dbReference>
<dbReference type="InterPro" id="IPR002676">
    <property type="entry name" value="RimM_N"/>
</dbReference>
<evidence type="ECO:0000256" key="5">
    <source>
        <dbReference type="HAMAP-Rule" id="MF_00014"/>
    </source>
</evidence>
<dbReference type="GO" id="GO:0006364">
    <property type="term" value="P:rRNA processing"/>
    <property type="evidence" value="ECO:0007669"/>
    <property type="project" value="UniProtKB-UniRule"/>
</dbReference>
<dbReference type="InterPro" id="IPR009000">
    <property type="entry name" value="Transl_B-barrel_sf"/>
</dbReference>
<dbReference type="InterPro" id="IPR011033">
    <property type="entry name" value="PRC_barrel-like_sf"/>
</dbReference>
<dbReference type="Gene3D" id="2.30.30.240">
    <property type="entry name" value="PRC-barrel domain"/>
    <property type="match status" value="1"/>
</dbReference>
<protein>
    <recommendedName>
        <fullName evidence="5">Ribosome maturation factor RimM</fullName>
    </recommendedName>
</protein>
<dbReference type="GO" id="GO:0005840">
    <property type="term" value="C:ribosome"/>
    <property type="evidence" value="ECO:0007669"/>
    <property type="project" value="InterPro"/>
</dbReference>
<evidence type="ECO:0000313" key="8">
    <source>
        <dbReference type="EMBL" id="TVU67265.1"/>
    </source>
</evidence>
<evidence type="ECO:0000313" key="9">
    <source>
        <dbReference type="Proteomes" id="UP000319941"/>
    </source>
</evidence>
<keyword evidence="9" id="KW-1185">Reference proteome</keyword>
<dbReference type="GO" id="GO:0042274">
    <property type="term" value="P:ribosomal small subunit biogenesis"/>
    <property type="evidence" value="ECO:0007669"/>
    <property type="project" value="UniProtKB-UniRule"/>
</dbReference>
<proteinExistence type="inferred from homology"/>
<dbReference type="SUPFAM" id="SSF50447">
    <property type="entry name" value="Translation proteins"/>
    <property type="match status" value="1"/>
</dbReference>
<feature type="domain" description="RimM N-terminal" evidence="6">
    <location>
        <begin position="22"/>
        <end position="103"/>
    </location>
</feature>
<dbReference type="GO" id="GO:0043022">
    <property type="term" value="F:ribosome binding"/>
    <property type="evidence" value="ECO:0007669"/>
    <property type="project" value="InterPro"/>
</dbReference>
<keyword evidence="1 5" id="KW-0963">Cytoplasm</keyword>
<reference evidence="8 9" key="1">
    <citation type="submission" date="2019-07" db="EMBL/GenBank/DDBJ databases">
        <title>Diversity of Bacteria from Kongsfjorden, Arctic.</title>
        <authorList>
            <person name="Yu Y."/>
        </authorList>
    </citation>
    <scope>NUCLEOTIDE SEQUENCE [LARGE SCALE GENOMIC DNA]</scope>
    <source>
        <strain evidence="8 9">SM1923</strain>
    </source>
</reference>
<dbReference type="InterPro" id="IPR036976">
    <property type="entry name" value="RimM_N_sf"/>
</dbReference>
<dbReference type="RefSeq" id="WP_024953045.1">
    <property type="nucleotide sequence ID" value="NZ_CAWOWR010000061.1"/>
</dbReference>
<dbReference type="GO" id="GO:0005737">
    <property type="term" value="C:cytoplasm"/>
    <property type="evidence" value="ECO:0007669"/>
    <property type="project" value="UniProtKB-SubCell"/>
</dbReference>
<dbReference type="Pfam" id="PF24986">
    <property type="entry name" value="PRC_RimM"/>
    <property type="match status" value="1"/>
</dbReference>
<evidence type="ECO:0000256" key="4">
    <source>
        <dbReference type="ARBA" id="ARBA00023186"/>
    </source>
</evidence>